<name>A0ABS5DEF8_9PSEU</name>
<gene>
    <name evidence="1" type="ORF">KBO27_11955</name>
</gene>
<keyword evidence="2" id="KW-1185">Reference proteome</keyword>
<proteinExistence type="predicted"/>
<dbReference type="InterPro" id="IPR043148">
    <property type="entry name" value="TagF_C"/>
</dbReference>
<accession>A0ABS5DEF8</accession>
<dbReference type="RefSeq" id="WP_210970057.1">
    <property type="nucleotide sequence ID" value="NZ_JAGPXE010000004.1"/>
</dbReference>
<sequence length="383" mass="40959">MREATPAAAEIASIIGDPCYDRLRASLPWRPRYRHALDAAGKTVIAVSSTWREDSLFGDITELYERLLAELPADEFTIVAILHPHIAYEHGPHAVHRWLAPHRRAGLVVVPPERGWRPALVASDLLIGDHGSVTTYGAALGVPTVLAAFPESSVAPGSAVALLGELAPRLEVDQPVLPQLRKALAEPLPSAELHDVVTSCPDEGAQRLRALCYSMLELDEPRTEPGVPPDPVTGLSAPRRPTAVHATASVHDGGVRVWRHPAEMLRPREIPDRGHLVVTADHPGPRLRGVADVLVLTEAAEWGPDAETWLDQAFLTHPGLQLAAAVSGAECAVATRGGERIRLSGPHDPALYASVVFEWIASGRELAALPSTVMVNGSAISVG</sequence>
<dbReference type="Proteomes" id="UP000674084">
    <property type="component" value="Unassembled WGS sequence"/>
</dbReference>
<comment type="caution">
    <text evidence="1">The sequence shown here is derived from an EMBL/GenBank/DDBJ whole genome shotgun (WGS) entry which is preliminary data.</text>
</comment>
<dbReference type="Gene3D" id="3.40.50.12580">
    <property type="match status" value="1"/>
</dbReference>
<evidence type="ECO:0008006" key="3">
    <source>
        <dbReference type="Google" id="ProtNLM"/>
    </source>
</evidence>
<reference evidence="1 2" key="1">
    <citation type="submission" date="2021-04" db="EMBL/GenBank/DDBJ databases">
        <title>Whole-genome sequencing of Saccharopolyspora endophytica KCTC 19397.</title>
        <authorList>
            <person name="Ay H."/>
            <person name="Saygin H."/>
            <person name="Sahin N."/>
        </authorList>
    </citation>
    <scope>NUCLEOTIDE SEQUENCE [LARGE SCALE GENOMIC DNA]</scope>
    <source>
        <strain evidence="1 2">KCTC 19397</strain>
    </source>
</reference>
<evidence type="ECO:0000313" key="1">
    <source>
        <dbReference type="EMBL" id="MBQ0924661.1"/>
    </source>
</evidence>
<dbReference type="SUPFAM" id="SSF53756">
    <property type="entry name" value="UDP-Glycosyltransferase/glycogen phosphorylase"/>
    <property type="match status" value="1"/>
</dbReference>
<organism evidence="1 2">
    <name type="scientific">Saccharopolyspora endophytica</name>
    <dbReference type="NCBI Taxonomy" id="543886"/>
    <lineage>
        <taxon>Bacteria</taxon>
        <taxon>Bacillati</taxon>
        <taxon>Actinomycetota</taxon>
        <taxon>Actinomycetes</taxon>
        <taxon>Pseudonocardiales</taxon>
        <taxon>Pseudonocardiaceae</taxon>
        <taxon>Saccharopolyspora</taxon>
    </lineage>
</organism>
<dbReference type="EMBL" id="JAGPXE010000004">
    <property type="protein sequence ID" value="MBQ0924661.1"/>
    <property type="molecule type" value="Genomic_DNA"/>
</dbReference>
<protein>
    <recommendedName>
        <fullName evidence="3">Translation initiation factor IF-2</fullName>
    </recommendedName>
</protein>
<evidence type="ECO:0000313" key="2">
    <source>
        <dbReference type="Proteomes" id="UP000674084"/>
    </source>
</evidence>